<dbReference type="AlphaFoldDB" id="A0A1H6RG83"/>
<reference evidence="6" key="1">
    <citation type="submission" date="2016-10" db="EMBL/GenBank/DDBJ databases">
        <authorList>
            <person name="Varghese N."/>
            <person name="Submissions S."/>
        </authorList>
    </citation>
    <scope>NUCLEOTIDE SEQUENCE [LARGE SCALE GENOMIC DNA]</scope>
    <source>
        <strain evidence="6">DSM 7165</strain>
    </source>
</reference>
<keyword evidence="5" id="KW-0282">Flagellum</keyword>
<keyword evidence="3" id="KW-1005">Bacterial flagellum biogenesis</keyword>
<evidence type="ECO:0000256" key="1">
    <source>
        <dbReference type="ARBA" id="ARBA00002397"/>
    </source>
</evidence>
<organism evidence="5 6">
    <name type="scientific">Allopseudospirillum japonicum</name>
    <dbReference type="NCBI Taxonomy" id="64971"/>
    <lineage>
        <taxon>Bacteria</taxon>
        <taxon>Pseudomonadati</taxon>
        <taxon>Pseudomonadota</taxon>
        <taxon>Gammaproteobacteria</taxon>
        <taxon>Oceanospirillales</taxon>
        <taxon>Oceanospirillaceae</taxon>
        <taxon>Allopseudospirillum</taxon>
    </lineage>
</organism>
<dbReference type="EMBL" id="FNYH01000004">
    <property type="protein sequence ID" value="SEI54743.1"/>
    <property type="molecule type" value="Genomic_DNA"/>
</dbReference>
<keyword evidence="6" id="KW-1185">Reference proteome</keyword>
<evidence type="ECO:0000256" key="2">
    <source>
        <dbReference type="ARBA" id="ARBA00007703"/>
    </source>
</evidence>
<keyword evidence="5" id="KW-0969">Cilium</keyword>
<dbReference type="SUPFAM" id="SSF140566">
    <property type="entry name" value="FlgN-like"/>
    <property type="match status" value="1"/>
</dbReference>
<evidence type="ECO:0000256" key="4">
    <source>
        <dbReference type="SAM" id="MobiDB-lite"/>
    </source>
</evidence>
<accession>A0A1H6RG83</accession>
<keyword evidence="5" id="KW-0966">Cell projection</keyword>
<comment type="similarity">
    <text evidence="2">Belongs to the FlgN family.</text>
</comment>
<evidence type="ECO:0000256" key="3">
    <source>
        <dbReference type="ARBA" id="ARBA00022795"/>
    </source>
</evidence>
<dbReference type="Gene3D" id="1.20.58.300">
    <property type="entry name" value="FlgN-like"/>
    <property type="match status" value="1"/>
</dbReference>
<name>A0A1H6RG83_9GAMM</name>
<dbReference type="OrthoDB" id="6117703at2"/>
<dbReference type="InterPro" id="IPR036679">
    <property type="entry name" value="FlgN-like_sf"/>
</dbReference>
<feature type="region of interest" description="Disordered" evidence="4">
    <location>
        <begin position="137"/>
        <end position="163"/>
    </location>
</feature>
<feature type="compositionally biased region" description="Polar residues" evidence="4">
    <location>
        <begin position="153"/>
        <end position="163"/>
    </location>
</feature>
<dbReference type="Pfam" id="PF05130">
    <property type="entry name" value="FlgN"/>
    <property type="match status" value="1"/>
</dbReference>
<sequence length="163" mass="17963">MNQVQDFKNLLLQSIKHLQVLKTCLEEEERLLSQRDLEALEACTQRKQAALQQVHTDIDTRRDFLQAQGQEASEAGVQAWLADQDPKLAQALGKGWAQLVKLLSQVHQHNKQNGILVMRAQQQVGVLLNLVKNSQGGTPSSGKVYSAKGASRDVNNGRTLGSA</sequence>
<dbReference type="RefSeq" id="WP_093308914.1">
    <property type="nucleotide sequence ID" value="NZ_FNYH01000004.1"/>
</dbReference>
<dbReference type="InterPro" id="IPR007809">
    <property type="entry name" value="FlgN-like"/>
</dbReference>
<evidence type="ECO:0000313" key="6">
    <source>
        <dbReference type="Proteomes" id="UP000242999"/>
    </source>
</evidence>
<dbReference type="GO" id="GO:0044780">
    <property type="term" value="P:bacterial-type flagellum assembly"/>
    <property type="evidence" value="ECO:0007669"/>
    <property type="project" value="InterPro"/>
</dbReference>
<evidence type="ECO:0000313" key="5">
    <source>
        <dbReference type="EMBL" id="SEI54743.1"/>
    </source>
</evidence>
<dbReference type="Proteomes" id="UP000242999">
    <property type="component" value="Unassembled WGS sequence"/>
</dbReference>
<dbReference type="STRING" id="64971.SAMN05421831_10436"/>
<gene>
    <name evidence="5" type="ORF">SAMN05421831_10436</name>
</gene>
<protein>
    <submittedName>
        <fullName evidence="5">Flagellar biosynthesis/type III secretory pathway chaperone</fullName>
    </submittedName>
</protein>
<proteinExistence type="inferred from homology"/>
<comment type="function">
    <text evidence="1">Required for the efficient initiation of filament assembly.</text>
</comment>